<dbReference type="CDD" id="cd17933">
    <property type="entry name" value="DEXSc_RecD-like"/>
    <property type="match status" value="1"/>
</dbReference>
<evidence type="ECO:0000256" key="1">
    <source>
        <dbReference type="ARBA" id="ARBA00022741"/>
    </source>
</evidence>
<proteinExistence type="inferred from homology"/>
<sequence length="737" mass="81246">MTQEEGQNRIEGTVEAVIYQNEDNGYTVLRVDAGEGGGLTVVGCMPGIAPGEEIAVTGQWMRHASYGEQFKAEVVERRMPAGEKAVYEYLASGAVKGIGAATARRMVEEFGADALHVLEEEPERLTRIRGITRKKALAMGEAFRLQMGMRRLLEFLGEHGVELKLAMPLYRRYGDRALETLKENPYLLVDPELGVDFSIADALALAVGMEGDDPQRIEAGLLFELQHNLNNGHTFLPRRKLLLATGQLIGVEGDHLSDGLDALLERGEVVEEQIAGEEACYLADLQEAEEYVAQVLGEMSSRELLPPESLDDIIEGIQNAQGIVYAPQQREAVALAAHRQVMLLTGGPGTGKTTSLRGVLALFDTLGLETALAAPTGRAAKRLGELCGMEGTTIHRLLETQFDPHNSRLVFAHDESDPLKVDAVIVDETSMVDVPLMRALLSALRMDCRLVLVGDPDQLPSVGPGNLFGDLIRSGTLPMVRLTEIFRQAAQSAIVRNAHSVNRGICPPLANTSHDFFFLRRKDSVRTSETIVDLVARRLPQNMGIPPEQIQVLSPTRRGTAGTASLNRAIQAAVNPPSEDRAERRFGEYIFREGDRVMQVRNNYDVMWQEKDGTAVGMGIFNGDIGQILTIDNRNEVITVDFDGRLVEYSPDMLLELEPAYAITVHKSQGSEYRAVILSVSDGPPMLLTRGVLYTAITRARELLILVGDELVVERMTANDRQQRRYSGLRWRLSQEF</sequence>
<dbReference type="InterPro" id="IPR050534">
    <property type="entry name" value="Coronavir_polyprotein_1ab"/>
</dbReference>
<comment type="similarity">
    <text evidence="3">Belongs to the RecD family. RecD2 subfamily.</text>
</comment>
<feature type="binding site" evidence="3">
    <location>
        <begin position="349"/>
        <end position="353"/>
    </location>
    <ligand>
        <name>ATP</name>
        <dbReference type="ChEBI" id="CHEBI:30616"/>
    </ligand>
</feature>
<dbReference type="PANTHER" id="PTHR43788:SF6">
    <property type="entry name" value="DNA HELICASE B"/>
    <property type="match status" value="1"/>
</dbReference>
<dbReference type="EMBL" id="DXGA01000153">
    <property type="protein sequence ID" value="HIW94301.1"/>
    <property type="molecule type" value="Genomic_DNA"/>
</dbReference>
<dbReference type="GO" id="GO:0005524">
    <property type="term" value="F:ATP binding"/>
    <property type="evidence" value="ECO:0007669"/>
    <property type="project" value="UniProtKB-UniRule"/>
</dbReference>
<evidence type="ECO:0000259" key="4">
    <source>
        <dbReference type="Pfam" id="PF13538"/>
    </source>
</evidence>
<evidence type="ECO:0000259" key="5">
    <source>
        <dbReference type="Pfam" id="PF14490"/>
    </source>
</evidence>
<feature type="domain" description="UvrD-like helicase C-terminal" evidence="4">
    <location>
        <begin position="659"/>
        <end position="707"/>
    </location>
</feature>
<comment type="function">
    <text evidence="3">DNA-dependent ATPase and ATP-dependent 5'-3' DNA helicase. Has no activity on blunt DNA or DNA with 3'-overhangs, requires at least 10 bases of 5'-ssDNA for helicase activity.</text>
</comment>
<dbReference type="InterPro" id="IPR006345">
    <property type="entry name" value="RecD2"/>
</dbReference>
<evidence type="ECO:0000313" key="8">
    <source>
        <dbReference type="EMBL" id="HIW94301.1"/>
    </source>
</evidence>
<keyword evidence="3" id="KW-0238">DNA-binding</keyword>
<evidence type="ECO:0000256" key="2">
    <source>
        <dbReference type="ARBA" id="ARBA00022840"/>
    </source>
</evidence>
<dbReference type="PANTHER" id="PTHR43788">
    <property type="entry name" value="DNA2/NAM7 HELICASE FAMILY MEMBER"/>
    <property type="match status" value="1"/>
</dbReference>
<dbReference type="GO" id="GO:0043139">
    <property type="term" value="F:5'-3' DNA helicase activity"/>
    <property type="evidence" value="ECO:0007669"/>
    <property type="project" value="UniProtKB-UniRule"/>
</dbReference>
<keyword evidence="3" id="KW-0413">Isomerase</keyword>
<keyword evidence="3" id="KW-0378">Hydrolase</keyword>
<keyword evidence="2 3" id="KW-0067">ATP-binding</keyword>
<evidence type="ECO:0000259" key="6">
    <source>
        <dbReference type="Pfam" id="PF18335"/>
    </source>
</evidence>
<reference evidence="8" key="2">
    <citation type="submission" date="2021-04" db="EMBL/GenBank/DDBJ databases">
        <authorList>
            <person name="Gilroy R."/>
        </authorList>
    </citation>
    <scope>NUCLEOTIDE SEQUENCE</scope>
    <source>
        <strain evidence="8">ChiGjej6B6-1540</strain>
    </source>
</reference>
<feature type="domain" description="ATP-dependent RecD2 DNA helicase SH3" evidence="6">
    <location>
        <begin position="566"/>
        <end position="642"/>
    </location>
</feature>
<dbReference type="SUPFAM" id="SSF47781">
    <property type="entry name" value="RuvA domain 2-like"/>
    <property type="match status" value="1"/>
</dbReference>
<dbReference type="InterPro" id="IPR029493">
    <property type="entry name" value="RecD2-like_HHH"/>
</dbReference>
<reference evidence="8" key="1">
    <citation type="journal article" date="2021" name="PeerJ">
        <title>Extensive microbial diversity within the chicken gut microbiome revealed by metagenomics and culture.</title>
        <authorList>
            <person name="Gilroy R."/>
            <person name="Ravi A."/>
            <person name="Getino M."/>
            <person name="Pursley I."/>
            <person name="Horton D.L."/>
            <person name="Alikhan N.F."/>
            <person name="Baker D."/>
            <person name="Gharbi K."/>
            <person name="Hall N."/>
            <person name="Watson M."/>
            <person name="Adriaenssens E.M."/>
            <person name="Foster-Nyarko E."/>
            <person name="Jarju S."/>
            <person name="Secka A."/>
            <person name="Antonio M."/>
            <person name="Oren A."/>
            <person name="Chaudhuri R.R."/>
            <person name="La Ragione R."/>
            <person name="Hildebrand F."/>
            <person name="Pallen M.J."/>
        </authorList>
    </citation>
    <scope>NUCLEOTIDE SEQUENCE</scope>
    <source>
        <strain evidence="8">ChiGjej6B6-1540</strain>
    </source>
</reference>
<accession>A0A9D1RWZ2</accession>
<dbReference type="GO" id="GO:0009338">
    <property type="term" value="C:exodeoxyribonuclease V complex"/>
    <property type="evidence" value="ECO:0007669"/>
    <property type="project" value="TreeGrafter"/>
</dbReference>
<keyword evidence="3 8" id="KW-0347">Helicase</keyword>
<dbReference type="Gene3D" id="3.40.50.300">
    <property type="entry name" value="P-loop containing nucleotide triphosphate hydrolases"/>
    <property type="match status" value="2"/>
</dbReference>
<dbReference type="Gene3D" id="2.30.30.940">
    <property type="match status" value="1"/>
</dbReference>
<dbReference type="Gene3D" id="1.10.10.2220">
    <property type="match status" value="1"/>
</dbReference>
<dbReference type="Gene3D" id="1.10.150.20">
    <property type="entry name" value="5' to 3' exonuclease, C-terminal subdomain"/>
    <property type="match status" value="1"/>
</dbReference>
<dbReference type="SUPFAM" id="SSF52540">
    <property type="entry name" value="P-loop containing nucleoside triphosphate hydrolases"/>
    <property type="match status" value="1"/>
</dbReference>
<dbReference type="EC" id="5.6.2.3" evidence="3"/>
<organism evidence="8 9">
    <name type="scientific">Candidatus Flavonifractor merdipullorum</name>
    <dbReference type="NCBI Taxonomy" id="2838590"/>
    <lineage>
        <taxon>Bacteria</taxon>
        <taxon>Bacillati</taxon>
        <taxon>Bacillota</taxon>
        <taxon>Clostridia</taxon>
        <taxon>Eubacteriales</taxon>
        <taxon>Oscillospiraceae</taxon>
        <taxon>Flavonifractor</taxon>
    </lineage>
</organism>
<dbReference type="InterPro" id="IPR041451">
    <property type="entry name" value="RecD2_SH13"/>
</dbReference>
<dbReference type="AlphaFoldDB" id="A0A9D1RWZ2"/>
<evidence type="ECO:0000256" key="3">
    <source>
        <dbReference type="HAMAP-Rule" id="MF_01488"/>
    </source>
</evidence>
<protein>
    <recommendedName>
        <fullName evidence="3">ATP-dependent RecD2 DNA helicase</fullName>
        <ecNumber evidence="3">5.6.2.3</ecNumber>
    </recommendedName>
    <alternativeName>
        <fullName evidence="3">DNA 5'-3' helicase subunit RecD2</fullName>
    </alternativeName>
</protein>
<dbReference type="GO" id="GO:0006310">
    <property type="term" value="P:DNA recombination"/>
    <property type="evidence" value="ECO:0007669"/>
    <property type="project" value="InterPro"/>
</dbReference>
<dbReference type="InterPro" id="IPR027417">
    <property type="entry name" value="P-loop_NTPase"/>
</dbReference>
<feature type="domain" description="ATP-dependent RecD2 DNA helicase OB-fold" evidence="7">
    <location>
        <begin position="8"/>
        <end position="80"/>
    </location>
</feature>
<name>A0A9D1RWZ2_9FIRM</name>
<comment type="caution">
    <text evidence="8">The sequence shown here is derived from an EMBL/GenBank/DDBJ whole genome shotgun (WGS) entry which is preliminary data.</text>
</comment>
<dbReference type="Proteomes" id="UP000824192">
    <property type="component" value="Unassembled WGS sequence"/>
</dbReference>
<comment type="catalytic activity">
    <reaction evidence="3">
        <text>ATP + H2O = ADP + phosphate + H(+)</text>
        <dbReference type="Rhea" id="RHEA:13065"/>
        <dbReference type="ChEBI" id="CHEBI:15377"/>
        <dbReference type="ChEBI" id="CHEBI:15378"/>
        <dbReference type="ChEBI" id="CHEBI:30616"/>
        <dbReference type="ChEBI" id="CHEBI:43474"/>
        <dbReference type="ChEBI" id="CHEBI:456216"/>
        <dbReference type="EC" id="5.6.2.3"/>
    </reaction>
</comment>
<evidence type="ECO:0000259" key="7">
    <source>
        <dbReference type="Pfam" id="PF23139"/>
    </source>
</evidence>
<dbReference type="InterPro" id="IPR055446">
    <property type="entry name" value="RecD2_N_OB"/>
</dbReference>
<dbReference type="GO" id="GO:0003677">
    <property type="term" value="F:DNA binding"/>
    <property type="evidence" value="ECO:0007669"/>
    <property type="project" value="UniProtKB-UniRule"/>
</dbReference>
<dbReference type="InterPro" id="IPR027785">
    <property type="entry name" value="UvrD-like_helicase_C"/>
</dbReference>
<evidence type="ECO:0000313" key="9">
    <source>
        <dbReference type="Proteomes" id="UP000824192"/>
    </source>
</evidence>
<dbReference type="GO" id="GO:0017116">
    <property type="term" value="F:single-stranded DNA helicase activity"/>
    <property type="evidence" value="ECO:0007669"/>
    <property type="project" value="TreeGrafter"/>
</dbReference>
<dbReference type="Pfam" id="PF18335">
    <property type="entry name" value="SH3_13"/>
    <property type="match status" value="1"/>
</dbReference>
<dbReference type="NCBIfam" id="TIGR01448">
    <property type="entry name" value="recD_rel"/>
    <property type="match status" value="1"/>
</dbReference>
<dbReference type="InterPro" id="IPR010994">
    <property type="entry name" value="RuvA_2-like"/>
</dbReference>
<dbReference type="Pfam" id="PF13604">
    <property type="entry name" value="AAA_30"/>
    <property type="match status" value="1"/>
</dbReference>
<dbReference type="Pfam" id="PF14490">
    <property type="entry name" value="HHH_RecD2"/>
    <property type="match status" value="1"/>
</dbReference>
<dbReference type="Pfam" id="PF23139">
    <property type="entry name" value="OB_YrrC"/>
    <property type="match status" value="1"/>
</dbReference>
<dbReference type="Pfam" id="PF13538">
    <property type="entry name" value="UvrD_C_2"/>
    <property type="match status" value="1"/>
</dbReference>
<keyword evidence="1 3" id="KW-0547">Nucleotide-binding</keyword>
<dbReference type="HAMAP" id="MF_01488">
    <property type="entry name" value="RecD2"/>
    <property type="match status" value="1"/>
</dbReference>
<gene>
    <name evidence="3" type="primary">recD2</name>
    <name evidence="8" type="ORF">H9868_07155</name>
</gene>
<dbReference type="GO" id="GO:0016787">
    <property type="term" value="F:hydrolase activity"/>
    <property type="evidence" value="ECO:0007669"/>
    <property type="project" value="UniProtKB-KW"/>
</dbReference>
<dbReference type="CDD" id="cd18809">
    <property type="entry name" value="SF1_C_RecD"/>
    <property type="match status" value="1"/>
</dbReference>
<feature type="domain" description="ATP-dependent RecD2 DNA helicase-like helix-hairpin-helix" evidence="5">
    <location>
        <begin position="146"/>
        <end position="235"/>
    </location>
</feature>